<evidence type="ECO:0000259" key="8">
    <source>
        <dbReference type="PROSITE" id="PS51194"/>
    </source>
</evidence>
<accession>A0A507C8N0</accession>
<evidence type="ECO:0000259" key="7">
    <source>
        <dbReference type="PROSITE" id="PS51192"/>
    </source>
</evidence>
<dbReference type="CDD" id="cd18791">
    <property type="entry name" value="SF2_C_RHA"/>
    <property type="match status" value="1"/>
</dbReference>
<dbReference type="InterPro" id="IPR002464">
    <property type="entry name" value="DNA/RNA_helicase_DEAH_CS"/>
</dbReference>
<evidence type="ECO:0000256" key="6">
    <source>
        <dbReference type="SAM" id="MobiDB-lite"/>
    </source>
</evidence>
<feature type="region of interest" description="Disordered" evidence="6">
    <location>
        <begin position="1"/>
        <end position="42"/>
    </location>
</feature>
<keyword evidence="2" id="KW-0547">Nucleotide-binding</keyword>
<dbReference type="InterPro" id="IPR056382">
    <property type="entry name" value="DHX34_Znf-C2H2"/>
</dbReference>
<dbReference type="PROSITE" id="PS00690">
    <property type="entry name" value="DEAH_ATP_HELICASE"/>
    <property type="match status" value="1"/>
</dbReference>
<sequence>MSFRYNLDGSRREETDQERAADEEESRRRSNRGSHGPRIAPFSRHEAASFASKVLVYSQHETPWTRNVDRALFQGMLAYSKTDFPRTTEPPFRRHSPQYDEFKEFYIKYVNLRNTKTLNEITAADTARRPIAAFALETEWMLMKTALQLFQDYSVKKRTALEEKVTKDRAALPVYAFREQIVEAVKTNRVVLIAADTGAGKSTQVPQYLIQAGWDRIACTQPRRIACYSLARRVSYESFNVYGSEIAYQVRFEGTKTAKTKILFLTEGLLLRQAAADPMLAQYSVIIVDEVHERHITCDFFLGVLKRLLVIRPDVRIVLMSATINAQLFSEYFNAPVIEIPGRMYPVAIHYLPSEKEDPNLVDEKIAAERRKSRVKQSIASKGGKISAAPYLQIMERIDQTIPESERGDLLVFVSGMQEMTTLSDELRNYAQHTKKWIVLMLHSTLSVSEQEKVFDIAPPGVRKCILSTNIAETSVTIDGIRFIVDSGKVKEMGHDAKYWISRSSAKQRAGRAGRTGPGECYRFYSKNEYDKLNEFPVPEISRAPLESVMLQIRAYGLGDPRRFDFIEPPPEEHITYAITRLQNLQALDAQEQITPLGRVLSILPVDVVLGKLMILGTISDLINPTLILAAGLSIPSPFIRVDEGKLDIIRNRNELMSEDGDPFTLLNLFSEWLQVKSRKQESTKQWCIRRGVEEQRLYEMVKLTQQFEQVLKENLTESNDDDGEGEAPVSKEEDETGNDTGESVLGKRRRKDDADWNDPAARLRRRQTAMLERQKREQGAGKRKFLKLETDDDASLDVDEAPRVSGTTLDIAEASINELEFALKHDPKHLLEKSSVASLTNRDISLLKLILCSGLYPQMGIRDDANAQKRTTEHVFHTKAKRFVFMHPTSVFAVHPEFLLPKEAGPKMRTPIGFDQMRSVTADTNAPELVCYVELLQTTKPFLTNVFRVPSMPSCLLFARSMDLSWDFLHIVVDGWLHLSFPDREVAEKCLILSNWLRTAWDLLIWRQLERVQSKLGIAPPPKDDSNGAEVTIGTVVTDVLERGSPDEDAGVKARKKRYVELTHFEFVPHAVMRLREDWVNGWLRRGVNDFEELESQDVMDRLGQFLDIEFLGRVERLRVQDLHLYFGYDPYKSYDSSRVEATPSLNYFFAQRPPAMSSILRNLLELPNEQDLEPSTMPKEVKPRPAVVPVKSKDDDMIAVVEPKAGRQRFECTNCNSILLLTPIEILRHKQSCK</sequence>
<dbReference type="InterPro" id="IPR011709">
    <property type="entry name" value="DEAD-box_helicase_OB_fold"/>
</dbReference>
<dbReference type="Proteomes" id="UP000319731">
    <property type="component" value="Unassembled WGS sequence"/>
</dbReference>
<feature type="compositionally biased region" description="Basic and acidic residues" evidence="6">
    <location>
        <begin position="9"/>
        <end position="28"/>
    </location>
</feature>
<protein>
    <recommendedName>
        <fullName evidence="1">RNA helicase</fullName>
        <ecNumber evidence="1">3.6.4.13</ecNumber>
    </recommendedName>
</protein>
<dbReference type="Gene3D" id="1.20.120.1080">
    <property type="match status" value="1"/>
</dbReference>
<feature type="domain" description="Helicase ATP-binding" evidence="7">
    <location>
        <begin position="182"/>
        <end position="342"/>
    </location>
</feature>
<dbReference type="FunFam" id="3.40.50.300:FF:002670">
    <property type="entry name" value="Os03g0282700 protein"/>
    <property type="match status" value="1"/>
</dbReference>
<dbReference type="GO" id="GO:0016787">
    <property type="term" value="F:hydrolase activity"/>
    <property type="evidence" value="ECO:0007669"/>
    <property type="project" value="UniProtKB-KW"/>
</dbReference>
<keyword evidence="5" id="KW-0067">ATP-binding</keyword>
<dbReference type="PANTHER" id="PTHR18934">
    <property type="entry name" value="ATP-DEPENDENT RNA HELICASE"/>
    <property type="match status" value="1"/>
</dbReference>
<dbReference type="Pfam" id="PF00271">
    <property type="entry name" value="Helicase_C"/>
    <property type="match status" value="1"/>
</dbReference>
<dbReference type="PROSITE" id="PS51194">
    <property type="entry name" value="HELICASE_CTER"/>
    <property type="match status" value="1"/>
</dbReference>
<dbReference type="InterPro" id="IPR014001">
    <property type="entry name" value="Helicase_ATP-bd"/>
</dbReference>
<evidence type="ECO:0000256" key="2">
    <source>
        <dbReference type="ARBA" id="ARBA00022741"/>
    </source>
</evidence>
<dbReference type="OrthoDB" id="10253254at2759"/>
<dbReference type="SUPFAM" id="SSF52540">
    <property type="entry name" value="P-loop containing nucleoside triphosphate hydrolases"/>
    <property type="match status" value="1"/>
</dbReference>
<keyword evidence="4" id="KW-0347">Helicase</keyword>
<dbReference type="RefSeq" id="XP_031026367.1">
    <property type="nucleotide sequence ID" value="XM_031167758.1"/>
</dbReference>
<keyword evidence="3" id="KW-0378">Hydrolase</keyword>
<evidence type="ECO:0000256" key="5">
    <source>
        <dbReference type="ARBA" id="ARBA00022840"/>
    </source>
</evidence>
<dbReference type="GO" id="GO:0003723">
    <property type="term" value="F:RNA binding"/>
    <property type="evidence" value="ECO:0007669"/>
    <property type="project" value="TreeGrafter"/>
</dbReference>
<evidence type="ECO:0000256" key="1">
    <source>
        <dbReference type="ARBA" id="ARBA00012552"/>
    </source>
</evidence>
<evidence type="ECO:0000313" key="10">
    <source>
        <dbReference type="Proteomes" id="UP000319731"/>
    </source>
</evidence>
<proteinExistence type="predicted"/>
<dbReference type="EMBL" id="QEAO01000006">
    <property type="protein sequence ID" value="TPX35982.1"/>
    <property type="molecule type" value="Genomic_DNA"/>
</dbReference>
<dbReference type="InterPro" id="IPR011545">
    <property type="entry name" value="DEAD/DEAH_box_helicase_dom"/>
</dbReference>
<comment type="caution">
    <text evidence="9">The sequence shown here is derived from an EMBL/GenBank/DDBJ whole genome shotgun (WGS) entry which is preliminary data.</text>
</comment>
<gene>
    <name evidence="9" type="ORF">SmJEL517_g01830</name>
</gene>
<dbReference type="GO" id="GO:1990904">
    <property type="term" value="C:ribonucleoprotein complex"/>
    <property type="evidence" value="ECO:0007669"/>
    <property type="project" value="UniProtKB-ARBA"/>
</dbReference>
<reference evidence="9 10" key="1">
    <citation type="journal article" date="2019" name="Sci. Rep.">
        <title>Comparative genomics of chytrid fungi reveal insights into the obligate biotrophic and pathogenic lifestyle of Synchytrium endobioticum.</title>
        <authorList>
            <person name="van de Vossenberg B.T.L.H."/>
            <person name="Warris S."/>
            <person name="Nguyen H.D.T."/>
            <person name="van Gent-Pelzer M.P.E."/>
            <person name="Joly D.L."/>
            <person name="van de Geest H.C."/>
            <person name="Bonants P.J.M."/>
            <person name="Smith D.S."/>
            <person name="Levesque C.A."/>
            <person name="van der Lee T.A.J."/>
        </authorList>
    </citation>
    <scope>NUCLEOTIDE SEQUENCE [LARGE SCALE GENOMIC DNA]</scope>
    <source>
        <strain evidence="9 10">JEL517</strain>
    </source>
</reference>
<dbReference type="GO" id="GO:0005524">
    <property type="term" value="F:ATP binding"/>
    <property type="evidence" value="ECO:0007669"/>
    <property type="project" value="UniProtKB-KW"/>
</dbReference>
<keyword evidence="10" id="KW-1185">Reference proteome</keyword>
<dbReference type="Pfam" id="PF00270">
    <property type="entry name" value="DEAD"/>
    <property type="match status" value="1"/>
</dbReference>
<dbReference type="SMART" id="SM00847">
    <property type="entry name" value="HA2"/>
    <property type="match status" value="1"/>
</dbReference>
<dbReference type="Pfam" id="PF07717">
    <property type="entry name" value="OB_NTP_bind"/>
    <property type="match status" value="1"/>
</dbReference>
<dbReference type="FunFam" id="3.40.50.300:FF:000725">
    <property type="entry name" value="probable ATP-dependent RNA helicase DHX34"/>
    <property type="match status" value="1"/>
</dbReference>
<dbReference type="Pfam" id="PF04408">
    <property type="entry name" value="WHD_HA2"/>
    <property type="match status" value="1"/>
</dbReference>
<dbReference type="GO" id="GO:0003724">
    <property type="term" value="F:RNA helicase activity"/>
    <property type="evidence" value="ECO:0007669"/>
    <property type="project" value="UniProtKB-EC"/>
</dbReference>
<dbReference type="EC" id="3.6.4.13" evidence="1"/>
<dbReference type="AlphaFoldDB" id="A0A507C8N0"/>
<dbReference type="PANTHER" id="PTHR18934:SF221">
    <property type="entry name" value="ATP-DEPENDENT RNA HELICASE DHX34-RELATED"/>
    <property type="match status" value="1"/>
</dbReference>
<dbReference type="SMART" id="SM00490">
    <property type="entry name" value="HELICc"/>
    <property type="match status" value="1"/>
</dbReference>
<dbReference type="Pfam" id="PF24485">
    <property type="entry name" value="zf-C2H2_DHX34"/>
    <property type="match status" value="1"/>
</dbReference>
<dbReference type="Gene3D" id="3.40.50.300">
    <property type="entry name" value="P-loop containing nucleotide triphosphate hydrolases"/>
    <property type="match status" value="2"/>
</dbReference>
<organism evidence="9 10">
    <name type="scientific">Synchytrium microbalum</name>
    <dbReference type="NCBI Taxonomy" id="1806994"/>
    <lineage>
        <taxon>Eukaryota</taxon>
        <taxon>Fungi</taxon>
        <taxon>Fungi incertae sedis</taxon>
        <taxon>Chytridiomycota</taxon>
        <taxon>Chytridiomycota incertae sedis</taxon>
        <taxon>Chytridiomycetes</taxon>
        <taxon>Synchytriales</taxon>
        <taxon>Synchytriaceae</taxon>
        <taxon>Synchytrium</taxon>
    </lineage>
</organism>
<dbReference type="STRING" id="1806994.A0A507C8N0"/>
<name>A0A507C8N0_9FUNG</name>
<dbReference type="InterPro" id="IPR001650">
    <property type="entry name" value="Helicase_C-like"/>
</dbReference>
<evidence type="ECO:0000313" key="9">
    <source>
        <dbReference type="EMBL" id="TPX35982.1"/>
    </source>
</evidence>
<dbReference type="InterPro" id="IPR048333">
    <property type="entry name" value="HA2_WH"/>
</dbReference>
<evidence type="ECO:0000256" key="4">
    <source>
        <dbReference type="ARBA" id="ARBA00022806"/>
    </source>
</evidence>
<dbReference type="SMART" id="SM00487">
    <property type="entry name" value="DEXDc"/>
    <property type="match status" value="1"/>
</dbReference>
<dbReference type="PROSITE" id="PS51192">
    <property type="entry name" value="HELICASE_ATP_BIND_1"/>
    <property type="match status" value="1"/>
</dbReference>
<feature type="domain" description="Helicase C-terminal" evidence="8">
    <location>
        <begin position="397"/>
        <end position="557"/>
    </location>
</feature>
<dbReference type="GeneID" id="42003055"/>
<dbReference type="InterPro" id="IPR007502">
    <property type="entry name" value="Helicase-assoc_dom"/>
</dbReference>
<evidence type="ECO:0000256" key="3">
    <source>
        <dbReference type="ARBA" id="ARBA00022801"/>
    </source>
</evidence>
<dbReference type="InterPro" id="IPR027417">
    <property type="entry name" value="P-loop_NTPase"/>
</dbReference>
<feature type="region of interest" description="Disordered" evidence="6">
    <location>
        <begin position="715"/>
        <end position="765"/>
    </location>
</feature>